<accession>A0ABV8KHN8</accession>
<dbReference type="Pfam" id="PF25991">
    <property type="entry name" value="KhtT_N"/>
    <property type="match status" value="1"/>
</dbReference>
<evidence type="ECO:0000259" key="1">
    <source>
        <dbReference type="Pfam" id="PF25991"/>
    </source>
</evidence>
<reference evidence="3" key="1">
    <citation type="journal article" date="2019" name="Int. J. Syst. Evol. Microbiol.">
        <title>The Global Catalogue of Microorganisms (GCM) 10K type strain sequencing project: providing services to taxonomists for standard genome sequencing and annotation.</title>
        <authorList>
            <consortium name="The Broad Institute Genomics Platform"/>
            <consortium name="The Broad Institute Genome Sequencing Center for Infectious Disease"/>
            <person name="Wu L."/>
            <person name="Ma J."/>
        </authorList>
    </citation>
    <scope>NUCLEOTIDE SEQUENCE [LARGE SCALE GENOMIC DNA]</scope>
    <source>
        <strain evidence="3">2902at01</strain>
    </source>
</reference>
<protein>
    <submittedName>
        <fullName evidence="2">Potassium transporter TrkA</fullName>
    </submittedName>
</protein>
<dbReference type="EMBL" id="JBHSBN010000003">
    <property type="protein sequence ID" value="MFC4105574.1"/>
    <property type="molecule type" value="Genomic_DNA"/>
</dbReference>
<proteinExistence type="predicted"/>
<evidence type="ECO:0000313" key="3">
    <source>
        <dbReference type="Proteomes" id="UP001595868"/>
    </source>
</evidence>
<dbReference type="RefSeq" id="WP_377542710.1">
    <property type="nucleotide sequence ID" value="NZ_JBHSBN010000003.1"/>
</dbReference>
<keyword evidence="3" id="KW-1185">Reference proteome</keyword>
<gene>
    <name evidence="2" type="ORF">ACFOX0_06435</name>
</gene>
<dbReference type="Proteomes" id="UP001595868">
    <property type="component" value="Unassembled WGS sequence"/>
</dbReference>
<feature type="domain" description="Potassium/proton antiporter subunit KhtT-like N-terminal" evidence="1">
    <location>
        <begin position="1"/>
        <end position="68"/>
    </location>
</feature>
<dbReference type="InterPro" id="IPR058776">
    <property type="entry name" value="KhtT-like_N"/>
</dbReference>
<sequence>MEIERTALPGIGARYTFTTAQRRRIGIVEYDVGDRRDVVYDDPDDPDLMVTLALTRAERTALATLLGFPELTRDAPS</sequence>
<evidence type="ECO:0000313" key="2">
    <source>
        <dbReference type="EMBL" id="MFC4105574.1"/>
    </source>
</evidence>
<comment type="caution">
    <text evidence="2">The sequence shown here is derived from an EMBL/GenBank/DDBJ whole genome shotgun (WGS) entry which is preliminary data.</text>
</comment>
<organism evidence="2 3">
    <name type="scientific">Micromonospora zhanjiangensis</name>
    <dbReference type="NCBI Taxonomy" id="1522057"/>
    <lineage>
        <taxon>Bacteria</taxon>
        <taxon>Bacillati</taxon>
        <taxon>Actinomycetota</taxon>
        <taxon>Actinomycetes</taxon>
        <taxon>Micromonosporales</taxon>
        <taxon>Micromonosporaceae</taxon>
        <taxon>Micromonospora</taxon>
    </lineage>
</organism>
<name>A0ABV8KHN8_9ACTN</name>